<name>A0A399SG37_9BACT</name>
<dbReference type="InterPro" id="IPR043148">
    <property type="entry name" value="TagF_C"/>
</dbReference>
<dbReference type="AlphaFoldDB" id="A0A399SG37"/>
<sequence length="425" mass="47952">MPSWYQTYSNILFTHFSEGFLQLPENAKAAVSPKNALTRLLKMGGYTFVRLFGNLLSAVEKPQALEGKVWLYVVSQNNYDSLKFIAEGLPDSVFVAGQSKALGKYRYAVQRISLRQKIIFYYKLLPLSLQFLKHNRKSTLRFFDLLYDAIGFYEVYLEKIRKYKPKAIIFANDHNADARAMLLAAKANGIKTVYIQHASVSALFPPLSFDLNLLEGQDALDKYCSCGPISGEVKLIGLPKADAFVFKRNQSNTIRTIGIGCNLLDDLTEIKNLVKSLSLALPDIKFILRPHPRDKRNFQAMVAMSPNITLSDSHHELTFDYLQQLDVQISGNSGIHLEAVLLNVWSIFYDFNPSQRLDDYYGFIKHGLVDTSDSTVHLLSLLKLNLTSKPNVVGRAAYYNSTIDTPYDGNSKTLALNCINSFLRS</sequence>
<evidence type="ECO:0000313" key="2">
    <source>
        <dbReference type="Proteomes" id="UP000266005"/>
    </source>
</evidence>
<dbReference type="Proteomes" id="UP000266005">
    <property type="component" value="Unassembled WGS sequence"/>
</dbReference>
<accession>A0A399SG37</accession>
<organism evidence="1 2">
    <name type="scientific">Pontibacter oryzae</name>
    <dbReference type="NCBI Taxonomy" id="2304593"/>
    <lineage>
        <taxon>Bacteria</taxon>
        <taxon>Pseudomonadati</taxon>
        <taxon>Bacteroidota</taxon>
        <taxon>Cytophagia</taxon>
        <taxon>Cytophagales</taxon>
        <taxon>Hymenobacteraceae</taxon>
        <taxon>Pontibacter</taxon>
    </lineage>
</organism>
<dbReference type="OrthoDB" id="863394at2"/>
<dbReference type="SUPFAM" id="SSF53756">
    <property type="entry name" value="UDP-Glycosyltransferase/glycogen phosphorylase"/>
    <property type="match status" value="1"/>
</dbReference>
<keyword evidence="2" id="KW-1185">Reference proteome</keyword>
<proteinExistence type="predicted"/>
<protein>
    <submittedName>
        <fullName evidence="1">Uncharacterized protein</fullName>
    </submittedName>
</protein>
<dbReference type="Gene3D" id="3.40.50.12580">
    <property type="match status" value="1"/>
</dbReference>
<reference evidence="2" key="1">
    <citation type="submission" date="2018-08" db="EMBL/GenBank/DDBJ databases">
        <title>Mucilaginibacter sp. MYSH2.</title>
        <authorList>
            <person name="Seo T."/>
        </authorList>
    </citation>
    <scope>NUCLEOTIDE SEQUENCE [LARGE SCALE GENOMIC DNA]</scope>
    <source>
        <strain evidence="2">KIRAN</strain>
    </source>
</reference>
<gene>
    <name evidence="1" type="ORF">D1627_08210</name>
</gene>
<dbReference type="EMBL" id="QWGE01000002">
    <property type="protein sequence ID" value="RIJ41974.1"/>
    <property type="molecule type" value="Genomic_DNA"/>
</dbReference>
<comment type="caution">
    <text evidence="1">The sequence shown here is derived from an EMBL/GenBank/DDBJ whole genome shotgun (WGS) entry which is preliminary data.</text>
</comment>
<evidence type="ECO:0000313" key="1">
    <source>
        <dbReference type="EMBL" id="RIJ41974.1"/>
    </source>
</evidence>